<dbReference type="InterPro" id="IPR029058">
    <property type="entry name" value="AB_hydrolase_fold"/>
</dbReference>
<dbReference type="Proteomes" id="UP000630660">
    <property type="component" value="Unassembled WGS sequence"/>
</dbReference>
<dbReference type="PANTHER" id="PTHR12277:SF81">
    <property type="entry name" value="PROTEIN ABHD13"/>
    <property type="match status" value="1"/>
</dbReference>
<dbReference type="EMBL" id="WJKJ01000024">
    <property type="protein sequence ID" value="MBD3363741.1"/>
    <property type="molecule type" value="Genomic_DNA"/>
</dbReference>
<keyword evidence="2" id="KW-0378">Hydrolase</keyword>
<sequence>MIKRLIPGLMIITMTGCFSLEPFYYQNVELNEYFGEKDMKQWENYRGIIPDELIVADSFTAGTNTIFAFWALQEPDTVTDTTAEPDTSIVTVLYNHGNYHNINHYWDKVEFLWEMGYRVYIYDYPGFGRSTGEPTSETCYESAEMAYFQVISGDVAEINASRLVYYGMSLGGYMTTFLAADISSPAAAIMESCPASTSALMKDSGLLDLPGGIVSADDYDSQARIADIGCPLLLMHGRMDDYITFDNHAVVLWEAASEPKDSFWVDEACHGNVSTVDCEAYQKKVTGFISEYVEK</sequence>
<name>A0A9D5K992_UNCW3</name>
<protein>
    <submittedName>
        <fullName evidence="2">Alpha/beta fold hydrolase</fullName>
    </submittedName>
</protein>
<proteinExistence type="predicted"/>
<dbReference type="Pfam" id="PF00561">
    <property type="entry name" value="Abhydrolase_1"/>
    <property type="match status" value="1"/>
</dbReference>
<gene>
    <name evidence="2" type="ORF">GF359_00845</name>
</gene>
<dbReference type="AlphaFoldDB" id="A0A9D5K992"/>
<evidence type="ECO:0000259" key="1">
    <source>
        <dbReference type="Pfam" id="PF00561"/>
    </source>
</evidence>
<dbReference type="PANTHER" id="PTHR12277">
    <property type="entry name" value="ALPHA/BETA HYDROLASE DOMAIN-CONTAINING PROTEIN"/>
    <property type="match status" value="1"/>
</dbReference>
<organism evidence="2 3">
    <name type="scientific">candidate division WOR-3 bacterium</name>
    <dbReference type="NCBI Taxonomy" id="2052148"/>
    <lineage>
        <taxon>Bacteria</taxon>
        <taxon>Bacteria division WOR-3</taxon>
    </lineage>
</organism>
<dbReference type="PROSITE" id="PS51257">
    <property type="entry name" value="PROKAR_LIPOPROTEIN"/>
    <property type="match status" value="1"/>
</dbReference>
<dbReference type="GO" id="GO:0016787">
    <property type="term" value="F:hydrolase activity"/>
    <property type="evidence" value="ECO:0007669"/>
    <property type="project" value="UniProtKB-KW"/>
</dbReference>
<reference evidence="2" key="1">
    <citation type="submission" date="2019-11" db="EMBL/GenBank/DDBJ databases">
        <title>Microbial mats filling the niche in hypersaline microbial mats.</title>
        <authorList>
            <person name="Wong H.L."/>
            <person name="Macleod F.I."/>
            <person name="White R.A. III"/>
            <person name="Burns B.P."/>
        </authorList>
    </citation>
    <scope>NUCLEOTIDE SEQUENCE</scope>
    <source>
        <strain evidence="2">Bin_327</strain>
    </source>
</reference>
<evidence type="ECO:0000313" key="3">
    <source>
        <dbReference type="Proteomes" id="UP000630660"/>
    </source>
</evidence>
<dbReference type="InterPro" id="IPR000073">
    <property type="entry name" value="AB_hydrolase_1"/>
</dbReference>
<accession>A0A9D5K992</accession>
<dbReference type="Gene3D" id="3.40.50.1820">
    <property type="entry name" value="alpha/beta hydrolase"/>
    <property type="match status" value="1"/>
</dbReference>
<feature type="domain" description="AB hydrolase-1" evidence="1">
    <location>
        <begin position="91"/>
        <end position="194"/>
    </location>
</feature>
<dbReference type="SUPFAM" id="SSF53474">
    <property type="entry name" value="alpha/beta-Hydrolases"/>
    <property type="match status" value="1"/>
</dbReference>
<comment type="caution">
    <text evidence="2">The sequence shown here is derived from an EMBL/GenBank/DDBJ whole genome shotgun (WGS) entry which is preliminary data.</text>
</comment>
<evidence type="ECO:0000313" key="2">
    <source>
        <dbReference type="EMBL" id="MBD3363741.1"/>
    </source>
</evidence>